<accession>A0A3S3QPZ8</accession>
<sequence>METRKEREREWFPRRRQPLSVRRRGRRRRSPNLDVKDYNGRVLVCPARVSIINGIGKKRPLFMVSPKAPFILETALGFDYYNDDTVPDKLHIETVSRGLVFQFEEEVCTLYLFSSVASFSGKESER</sequence>
<dbReference type="Proteomes" id="UP000283530">
    <property type="component" value="Unassembled WGS sequence"/>
</dbReference>
<protein>
    <submittedName>
        <fullName evidence="1">Uncharacterized protein</fullName>
    </submittedName>
</protein>
<name>A0A3S3QPZ8_9MAGN</name>
<dbReference type="AlphaFoldDB" id="A0A3S3QPZ8"/>
<keyword evidence="2" id="KW-1185">Reference proteome</keyword>
<evidence type="ECO:0000313" key="1">
    <source>
        <dbReference type="EMBL" id="RWR87842.1"/>
    </source>
</evidence>
<gene>
    <name evidence="1" type="ORF">CKAN_01680300</name>
</gene>
<proteinExistence type="predicted"/>
<organism evidence="1 2">
    <name type="scientific">Cinnamomum micranthum f. kanehirae</name>
    <dbReference type="NCBI Taxonomy" id="337451"/>
    <lineage>
        <taxon>Eukaryota</taxon>
        <taxon>Viridiplantae</taxon>
        <taxon>Streptophyta</taxon>
        <taxon>Embryophyta</taxon>
        <taxon>Tracheophyta</taxon>
        <taxon>Spermatophyta</taxon>
        <taxon>Magnoliopsida</taxon>
        <taxon>Magnoliidae</taxon>
        <taxon>Laurales</taxon>
        <taxon>Lauraceae</taxon>
        <taxon>Cinnamomum</taxon>
    </lineage>
</organism>
<dbReference type="EMBL" id="QPKB01000006">
    <property type="protein sequence ID" value="RWR87842.1"/>
    <property type="molecule type" value="Genomic_DNA"/>
</dbReference>
<comment type="caution">
    <text evidence="1">The sequence shown here is derived from an EMBL/GenBank/DDBJ whole genome shotgun (WGS) entry which is preliminary data.</text>
</comment>
<reference evidence="1 2" key="1">
    <citation type="journal article" date="2019" name="Nat. Plants">
        <title>Stout camphor tree genome fills gaps in understanding of flowering plant genome evolution.</title>
        <authorList>
            <person name="Chaw S.M."/>
            <person name="Liu Y.C."/>
            <person name="Wu Y.W."/>
            <person name="Wang H.Y."/>
            <person name="Lin C.I."/>
            <person name="Wu C.S."/>
            <person name="Ke H.M."/>
            <person name="Chang L.Y."/>
            <person name="Hsu C.Y."/>
            <person name="Yang H.T."/>
            <person name="Sudianto E."/>
            <person name="Hsu M.H."/>
            <person name="Wu K.P."/>
            <person name="Wang L.N."/>
            <person name="Leebens-Mack J.H."/>
            <person name="Tsai I.J."/>
        </authorList>
    </citation>
    <scope>NUCLEOTIDE SEQUENCE [LARGE SCALE GENOMIC DNA]</scope>
    <source>
        <strain evidence="2">cv. Chaw 1501</strain>
        <tissue evidence="1">Young leaves</tissue>
    </source>
</reference>
<evidence type="ECO:0000313" key="2">
    <source>
        <dbReference type="Proteomes" id="UP000283530"/>
    </source>
</evidence>